<protein>
    <submittedName>
        <fullName evidence="1">DNA mismatch repair protein</fullName>
    </submittedName>
</protein>
<feature type="non-terminal residue" evidence="1">
    <location>
        <position position="52"/>
    </location>
</feature>
<dbReference type="SUPFAM" id="SSF52980">
    <property type="entry name" value="Restriction endonuclease-like"/>
    <property type="match status" value="1"/>
</dbReference>
<keyword evidence="2" id="KW-1185">Reference proteome</keyword>
<proteinExistence type="predicted"/>
<comment type="caution">
    <text evidence="1">The sequence shown here is derived from an EMBL/GenBank/DDBJ whole genome shotgun (WGS) entry which is preliminary data.</text>
</comment>
<organism evidence="1 2">
    <name type="scientific">Actinotalea ferrariae CF5-4</name>
    <dbReference type="NCBI Taxonomy" id="948458"/>
    <lineage>
        <taxon>Bacteria</taxon>
        <taxon>Bacillati</taxon>
        <taxon>Actinomycetota</taxon>
        <taxon>Actinomycetes</taxon>
        <taxon>Micrococcales</taxon>
        <taxon>Cellulomonadaceae</taxon>
        <taxon>Actinotalea</taxon>
    </lineage>
</organism>
<reference evidence="1 2" key="1">
    <citation type="submission" date="2014-01" db="EMBL/GenBank/DDBJ databases">
        <title>Actinotalea ferrariae CF5-4.</title>
        <authorList>
            <person name="Chen F."/>
            <person name="Li Y."/>
            <person name="Wang G."/>
        </authorList>
    </citation>
    <scope>NUCLEOTIDE SEQUENCE [LARGE SCALE GENOMIC DNA]</scope>
    <source>
        <strain evidence="1 2">CF5-4</strain>
    </source>
</reference>
<name>A0A021VPI9_9CELL</name>
<dbReference type="AlphaFoldDB" id="A0A021VPI9"/>
<dbReference type="EMBL" id="AXCW01000394">
    <property type="protein sequence ID" value="EYR61950.1"/>
    <property type="molecule type" value="Genomic_DNA"/>
</dbReference>
<accession>A0A021VPI9</accession>
<sequence>MSRQRRRDTVPELALRKALHRRGLRFRVDHPLPDLRRRRADVLFTRAHIAVF</sequence>
<evidence type="ECO:0000313" key="1">
    <source>
        <dbReference type="EMBL" id="EYR61950.1"/>
    </source>
</evidence>
<dbReference type="InterPro" id="IPR011335">
    <property type="entry name" value="Restrct_endonuc-II-like"/>
</dbReference>
<dbReference type="Gene3D" id="3.40.960.10">
    <property type="entry name" value="VSR Endonuclease"/>
    <property type="match status" value="1"/>
</dbReference>
<dbReference type="Proteomes" id="UP000019753">
    <property type="component" value="Unassembled WGS sequence"/>
</dbReference>
<gene>
    <name evidence="1" type="ORF">N866_13955</name>
</gene>
<evidence type="ECO:0000313" key="2">
    <source>
        <dbReference type="Proteomes" id="UP000019753"/>
    </source>
</evidence>